<dbReference type="PANTHER" id="PTHR35271">
    <property type="entry name" value="ABC TRANSPORTER, SUBSTRATE-BINDING LIPOPROTEIN-RELATED"/>
    <property type="match status" value="1"/>
</dbReference>
<dbReference type="Gene3D" id="3.40.50.2300">
    <property type="match status" value="2"/>
</dbReference>
<name>A0A1M7KIW8_9BRAD</name>
<accession>A0A1M7KIW8</accession>
<protein>
    <submittedName>
        <fullName evidence="1">Putative ABC transport system substrate-binding protein</fullName>
    </submittedName>
</protein>
<dbReference type="RefSeq" id="WP_074814713.1">
    <property type="nucleotide sequence ID" value="NZ_FNTI01000001.1"/>
</dbReference>
<organism evidence="1 2">
    <name type="scientific">Bradyrhizobium lablabi</name>
    <dbReference type="NCBI Taxonomy" id="722472"/>
    <lineage>
        <taxon>Bacteria</taxon>
        <taxon>Pseudomonadati</taxon>
        <taxon>Pseudomonadota</taxon>
        <taxon>Alphaproteobacteria</taxon>
        <taxon>Hyphomicrobiales</taxon>
        <taxon>Nitrobacteraceae</taxon>
        <taxon>Bradyrhizobium</taxon>
    </lineage>
</organism>
<dbReference type="Pfam" id="PF04392">
    <property type="entry name" value="ABC_sub_bind"/>
    <property type="match status" value="1"/>
</dbReference>
<proteinExistence type="predicted"/>
<dbReference type="Proteomes" id="UP000183208">
    <property type="component" value="Unassembled WGS sequence"/>
</dbReference>
<evidence type="ECO:0000313" key="1">
    <source>
        <dbReference type="EMBL" id="SEB96026.1"/>
    </source>
</evidence>
<dbReference type="PANTHER" id="PTHR35271:SF1">
    <property type="entry name" value="ABC TRANSPORTER, SUBSTRATE-BINDING LIPOPROTEIN"/>
    <property type="match status" value="1"/>
</dbReference>
<dbReference type="AlphaFoldDB" id="A0A1M7KIW8"/>
<dbReference type="OrthoDB" id="7342842at2"/>
<reference evidence="1 2" key="1">
    <citation type="submission" date="2016-10" db="EMBL/GenBank/DDBJ databases">
        <authorList>
            <person name="de Groot N.N."/>
        </authorList>
    </citation>
    <scope>NUCLEOTIDE SEQUENCE [LARGE SCALE GENOMIC DNA]</scope>
    <source>
        <strain evidence="1 2">GAS522</strain>
    </source>
</reference>
<sequence>MRRRDFISLLVGATVTWPLAARAQQEAMPVIGFLHGTSPEARRAEVAAFHRGLRESSYVEGRDVAVEYRWAEGRYDRLPALAADLVDRQVSVIVAFGTAAALVAKATTTIPIVFLVGGDPIALGLVVSLSRPGGNVTGVTPLNDDLGPKLLELLHELVPNATIVGYLVNPKNATSDALSRQIRVAERTIGQRVHILHASSEHDFEPAFATLDQIRAGGLCVQGDTFFNGRREQLVALAARHSIPTAYAFRDYAAAGGLMSYGTNLWDAYREVGVYASRILKGEKPADLPVQQSVKVELVVNLKTARALGLTFPLSLLGRADDVIE</sequence>
<gene>
    <name evidence="1" type="ORF">SAMN05444171_0325</name>
</gene>
<dbReference type="EMBL" id="FNTI01000001">
    <property type="protein sequence ID" value="SEB96026.1"/>
    <property type="molecule type" value="Genomic_DNA"/>
</dbReference>
<evidence type="ECO:0000313" key="2">
    <source>
        <dbReference type="Proteomes" id="UP000183208"/>
    </source>
</evidence>
<dbReference type="CDD" id="cd06325">
    <property type="entry name" value="PBP1_ABC_unchar_transporter"/>
    <property type="match status" value="1"/>
</dbReference>
<dbReference type="InterPro" id="IPR007487">
    <property type="entry name" value="ABC_transpt-TYRBP-like"/>
</dbReference>